<name>A0ABY8WSR8_9ACTN</name>
<sequence length="243" mass="27516">MSLESAVVEHLRQNVDQEQLWLSRKSFYESGFALVSYLLPDEIKQQIAAEVRDLLDERSIRRDLHLAETSNSPRYMRNVTAADIRAHGGVTVGLYESEAFRGALGSVAGEAVLECPYEPEHYVITHLERSGDTHGWHWDDYSFGVILVVDCPEVAGGGFVQTVPNTSWDKSNPQVFKQLVNNPINSYELRPGDIYLLRTDTTLHRVHPLEPGAKRTIINMAYAAERDFQKEISHETMEDLFAV</sequence>
<accession>A0ABY8WSR8</accession>
<gene>
    <name evidence="1" type="ORF">ACTOB_003502</name>
</gene>
<dbReference type="EMBL" id="CP126980">
    <property type="protein sequence ID" value="WIM99837.1"/>
    <property type="molecule type" value="Genomic_DNA"/>
</dbReference>
<evidence type="ECO:0000313" key="1">
    <source>
        <dbReference type="EMBL" id="WIM99837.1"/>
    </source>
</evidence>
<dbReference type="SUPFAM" id="SSF51197">
    <property type="entry name" value="Clavaminate synthase-like"/>
    <property type="match status" value="1"/>
</dbReference>
<dbReference type="InterPro" id="IPR056470">
    <property type="entry name" value="BesD/HalB-like"/>
</dbReference>
<proteinExistence type="predicted"/>
<dbReference type="Proteomes" id="UP001240150">
    <property type="component" value="Chromosome"/>
</dbReference>
<evidence type="ECO:0008006" key="3">
    <source>
        <dbReference type="Google" id="ProtNLM"/>
    </source>
</evidence>
<organism evidence="1 2">
    <name type="scientific">Actinoplanes oblitus</name>
    <dbReference type="NCBI Taxonomy" id="3040509"/>
    <lineage>
        <taxon>Bacteria</taxon>
        <taxon>Bacillati</taxon>
        <taxon>Actinomycetota</taxon>
        <taxon>Actinomycetes</taxon>
        <taxon>Micromonosporales</taxon>
        <taxon>Micromonosporaceae</taxon>
        <taxon>Actinoplanes</taxon>
    </lineage>
</organism>
<dbReference type="Pfam" id="PF23169">
    <property type="entry name" value="HalD"/>
    <property type="match status" value="1"/>
</dbReference>
<reference evidence="1 2" key="1">
    <citation type="submission" date="2023-06" db="EMBL/GenBank/DDBJ databases">
        <authorList>
            <person name="Yushchuk O."/>
            <person name="Binda E."/>
            <person name="Ruckert-Reed C."/>
            <person name="Fedorenko V."/>
            <person name="Kalinowski J."/>
            <person name="Marinelli F."/>
        </authorList>
    </citation>
    <scope>NUCLEOTIDE SEQUENCE [LARGE SCALE GENOMIC DNA]</scope>
    <source>
        <strain evidence="1 2">NRRL 3884</strain>
    </source>
</reference>
<protein>
    <recommendedName>
        <fullName evidence="3">ArpA protein</fullName>
    </recommendedName>
</protein>
<evidence type="ECO:0000313" key="2">
    <source>
        <dbReference type="Proteomes" id="UP001240150"/>
    </source>
</evidence>
<dbReference type="RefSeq" id="WP_284921276.1">
    <property type="nucleotide sequence ID" value="NZ_CP126980.1"/>
</dbReference>
<keyword evidence="2" id="KW-1185">Reference proteome</keyword>